<dbReference type="InterPro" id="IPR000868">
    <property type="entry name" value="Isochorismatase-like_dom"/>
</dbReference>
<dbReference type="InterPro" id="IPR050272">
    <property type="entry name" value="Isochorismatase-like_hydrls"/>
</dbReference>
<reference evidence="1 2" key="1">
    <citation type="submission" date="2020-12" db="EMBL/GenBank/DDBJ databases">
        <title>Complete genome sequence of Mycobacterium heckeshornense JCM 15655T, closely related to a pathogenic non-tuberculous mycobacterial species Mycobacterium xenopi.</title>
        <authorList>
            <person name="Yoshida M."/>
            <person name="Fukano H."/>
            <person name="Asakura T."/>
            <person name="Suzuki M."/>
            <person name="Hoshino Y."/>
        </authorList>
    </citation>
    <scope>NUCLEOTIDE SEQUENCE [LARGE SCALE GENOMIC DNA]</scope>
    <source>
        <strain evidence="1 2">JCM 15655</strain>
    </source>
</reference>
<proteinExistence type="predicted"/>
<dbReference type="PANTHER" id="PTHR43540">
    <property type="entry name" value="PEROXYUREIDOACRYLATE/UREIDOACRYLATE AMIDOHYDROLASE-RELATED"/>
    <property type="match status" value="1"/>
</dbReference>
<dbReference type="RefSeq" id="WP_048889906.1">
    <property type="nucleotide sequence ID" value="NZ_AP024237.1"/>
</dbReference>
<protein>
    <submittedName>
        <fullName evidence="1">Isochorismatase</fullName>
    </submittedName>
</protein>
<dbReference type="Pfam" id="PF00857">
    <property type="entry name" value="Isochorismatase"/>
    <property type="match status" value="1"/>
</dbReference>
<dbReference type="AlphaFoldDB" id="A0A2G8BFI4"/>
<dbReference type="STRING" id="110505.ACT16_01995"/>
<dbReference type="CDD" id="cd00431">
    <property type="entry name" value="cysteine_hydrolases"/>
    <property type="match status" value="1"/>
</dbReference>
<keyword evidence="2" id="KW-1185">Reference proteome</keyword>
<dbReference type="EMBL" id="AP024237">
    <property type="protein sequence ID" value="BCO34230.1"/>
    <property type="molecule type" value="Genomic_DNA"/>
</dbReference>
<name>A0A2G8BFI4_9MYCO</name>
<gene>
    <name evidence="1" type="ORF">MHEC_06630</name>
</gene>
<accession>A0A2G8BFI4</accession>
<dbReference type="Gene3D" id="3.40.50.850">
    <property type="entry name" value="Isochorismatase-like"/>
    <property type="match status" value="1"/>
</dbReference>
<evidence type="ECO:0000313" key="2">
    <source>
        <dbReference type="Proteomes" id="UP000595446"/>
    </source>
</evidence>
<dbReference type="Proteomes" id="UP000595446">
    <property type="component" value="Chromosome"/>
</dbReference>
<dbReference type="OrthoDB" id="4549719at2"/>
<organism evidence="1 2">
    <name type="scientific">Mycobacterium heckeshornense</name>
    <dbReference type="NCBI Taxonomy" id="110505"/>
    <lineage>
        <taxon>Bacteria</taxon>
        <taxon>Bacillati</taxon>
        <taxon>Actinomycetota</taxon>
        <taxon>Actinomycetes</taxon>
        <taxon>Mycobacteriales</taxon>
        <taxon>Mycobacteriaceae</taxon>
        <taxon>Mycobacterium</taxon>
    </lineage>
</organism>
<dbReference type="InterPro" id="IPR036380">
    <property type="entry name" value="Isochorismatase-like_sf"/>
</dbReference>
<dbReference type="SUPFAM" id="SSF52499">
    <property type="entry name" value="Isochorismatase-like hydrolases"/>
    <property type="match status" value="1"/>
</dbReference>
<sequence>MSPSNVISDDFSAVAVVCVECQNGVLGPASVLPQLATDAGDLVTKLRRLLDAARGAGIRVVHATYEGALGGQQVGTARLWRALGPATADWAPGSQATQVLPELLAPTDLVLPRHHGLFPTAGSELLPLLDNFGVRTVVLTGVSLNLALPHTAGDITQAGFNLVVPRDAVGGTPAEYGEQVLANTIALLGRITTVDALVTEWSGRRGAQSA</sequence>
<evidence type="ECO:0000313" key="1">
    <source>
        <dbReference type="EMBL" id="BCO34230.1"/>
    </source>
</evidence>